<dbReference type="VEuPathDB" id="FungiDB:yc1106_09822"/>
<feature type="compositionally biased region" description="Polar residues" evidence="4">
    <location>
        <begin position="822"/>
        <end position="840"/>
    </location>
</feature>
<comment type="similarity">
    <text evidence="3">Belongs to the cyclic nucleotide phosphodiesterase family.</text>
</comment>
<protein>
    <recommendedName>
        <fullName evidence="3">Phosphodiesterase</fullName>
        <ecNumber evidence="3">3.1.4.-</ecNumber>
    </recommendedName>
</protein>
<name>A0A9Q8ZM42_CURCL</name>
<evidence type="ECO:0000256" key="3">
    <source>
        <dbReference type="RuleBase" id="RU363067"/>
    </source>
</evidence>
<dbReference type="InterPro" id="IPR002073">
    <property type="entry name" value="PDEase_catalytic_dom"/>
</dbReference>
<feature type="compositionally biased region" description="Basic and acidic residues" evidence="4">
    <location>
        <begin position="884"/>
        <end position="900"/>
    </location>
</feature>
<feature type="compositionally biased region" description="Basic and acidic residues" evidence="4">
    <location>
        <begin position="708"/>
        <end position="719"/>
    </location>
</feature>
<dbReference type="GO" id="GO:0007165">
    <property type="term" value="P:signal transduction"/>
    <property type="evidence" value="ECO:0007669"/>
    <property type="project" value="InterPro"/>
</dbReference>
<dbReference type="OrthoDB" id="546632at2759"/>
<evidence type="ECO:0000256" key="1">
    <source>
        <dbReference type="ARBA" id="ARBA00022723"/>
    </source>
</evidence>
<feature type="compositionally biased region" description="Polar residues" evidence="4">
    <location>
        <begin position="755"/>
        <end position="770"/>
    </location>
</feature>
<evidence type="ECO:0000256" key="2">
    <source>
        <dbReference type="ARBA" id="ARBA00022801"/>
    </source>
</evidence>
<dbReference type="InterPro" id="IPR023174">
    <property type="entry name" value="PDEase_CS"/>
</dbReference>
<keyword evidence="7" id="KW-1185">Reference proteome</keyword>
<dbReference type="CDD" id="cd00077">
    <property type="entry name" value="HDc"/>
    <property type="match status" value="1"/>
</dbReference>
<dbReference type="PROSITE" id="PS00126">
    <property type="entry name" value="PDEASE_I_1"/>
    <property type="match status" value="1"/>
</dbReference>
<reference evidence="6" key="1">
    <citation type="submission" date="2021-12" db="EMBL/GenBank/DDBJ databases">
        <title>Curvularia clavata genome.</title>
        <authorList>
            <person name="Cao Y."/>
        </authorList>
    </citation>
    <scope>NUCLEOTIDE SEQUENCE</scope>
    <source>
        <strain evidence="6">Yc1106</strain>
    </source>
</reference>
<dbReference type="SMART" id="SM00471">
    <property type="entry name" value="HDc"/>
    <property type="match status" value="1"/>
</dbReference>
<keyword evidence="2 3" id="KW-0378">Hydrolase</keyword>
<organism evidence="6 7">
    <name type="scientific">Curvularia clavata</name>
    <dbReference type="NCBI Taxonomy" id="95742"/>
    <lineage>
        <taxon>Eukaryota</taxon>
        <taxon>Fungi</taxon>
        <taxon>Dikarya</taxon>
        <taxon>Ascomycota</taxon>
        <taxon>Pezizomycotina</taxon>
        <taxon>Dothideomycetes</taxon>
        <taxon>Pleosporomycetidae</taxon>
        <taxon>Pleosporales</taxon>
        <taxon>Pleosporineae</taxon>
        <taxon>Pleosporaceae</taxon>
        <taxon>Curvularia</taxon>
    </lineage>
</organism>
<dbReference type="SUPFAM" id="SSF109604">
    <property type="entry name" value="HD-domain/PDEase-like"/>
    <property type="match status" value="1"/>
</dbReference>
<evidence type="ECO:0000313" key="6">
    <source>
        <dbReference type="EMBL" id="USP82548.1"/>
    </source>
</evidence>
<feature type="compositionally biased region" description="Polar residues" evidence="4">
    <location>
        <begin position="910"/>
        <end position="931"/>
    </location>
</feature>
<proteinExistence type="inferred from homology"/>
<feature type="region of interest" description="Disordered" evidence="4">
    <location>
        <begin position="688"/>
        <end position="975"/>
    </location>
</feature>
<gene>
    <name evidence="6" type="ORF">yc1106_09822</name>
</gene>
<dbReference type="Proteomes" id="UP001056012">
    <property type="component" value="Chromosome 8"/>
</dbReference>
<dbReference type="Gene3D" id="1.10.1300.10">
    <property type="entry name" value="3'5'-cyclic nucleotide phosphodiesterase, catalytic domain"/>
    <property type="match status" value="1"/>
</dbReference>
<dbReference type="Pfam" id="PF00233">
    <property type="entry name" value="PDEase_I"/>
    <property type="match status" value="1"/>
</dbReference>
<dbReference type="EC" id="3.1.4.-" evidence="3"/>
<dbReference type="AlphaFoldDB" id="A0A9Q8ZM42"/>
<evidence type="ECO:0000256" key="4">
    <source>
        <dbReference type="SAM" id="MobiDB-lite"/>
    </source>
</evidence>
<feature type="compositionally biased region" description="Polar residues" evidence="4">
    <location>
        <begin position="857"/>
        <end position="872"/>
    </location>
</feature>
<dbReference type="EMBL" id="CP089281">
    <property type="protein sequence ID" value="USP82548.1"/>
    <property type="molecule type" value="Genomic_DNA"/>
</dbReference>
<feature type="compositionally biased region" description="Polar residues" evidence="4">
    <location>
        <begin position="958"/>
        <end position="975"/>
    </location>
</feature>
<dbReference type="PROSITE" id="PS51845">
    <property type="entry name" value="PDEASE_I_2"/>
    <property type="match status" value="1"/>
</dbReference>
<evidence type="ECO:0000259" key="5">
    <source>
        <dbReference type="PROSITE" id="PS51845"/>
    </source>
</evidence>
<keyword evidence="1 3" id="KW-0479">Metal-binding</keyword>
<feature type="region of interest" description="Disordered" evidence="4">
    <location>
        <begin position="107"/>
        <end position="128"/>
    </location>
</feature>
<dbReference type="PANTHER" id="PTHR11347">
    <property type="entry name" value="CYCLIC NUCLEOTIDE PHOSPHODIESTERASE"/>
    <property type="match status" value="1"/>
</dbReference>
<accession>A0A9Q8ZM42</accession>
<sequence>MDHGACNVVYIDRRANDEHVRKENLSKSLVARTSTGNVGQSYFATGKTSPREVHNNVEAMLSISTEVHICSTGRACLQKISQLLDDTKSGVPTFVIIDIPYDEEQRMKRLSREPRTPSPTSSRMNRMDTGEPDDIYAMHLLTHISSEISSRNFSKLIVPVVMLSGVKQEEPSSSGPLPSPGLHMSFPLGDTVRLTRYLDAGAVDVLTSPMSRDRMLGLAVHAYRLQKEFNREEASFLATKRNRKLSWVGVDDAKPYAYLREAMVSNLMTGICNPETVGDSLDSMDFHLDYDRKVLVEDAVGAWAFSAHDFTDDELLYGALVMLKHALQMPELERWAITEGKQRRPPDHEMIVFLLASRTAYNEFVKYHNFRHVVDVLQALFHFLVRIGTLPTYPPDARNVSAPKSPIAQLLKPFDALTLLISAIGHDVGHPGVNNAFLVALNAPLAQLYNDRSVLESFHCAAYSQILRRYWPKAFSDTAMRKLMINNILATDMGLHFKYMSDLGNLQQKVAHDQGMVDGWSAKVQEEQKDLTCGLLIKCADICNVARKFDTAAKWANILTDEFSNQGLMEAELEMPSCLFGGPPVREDIVKLAESQIGFMNIFARPLFEAVTDILPAMQFAVDEILTNKAIWENRIDEERQKKRKNKNMNLGLLTSGFAVDPTPSPFSGGPNKPPIKIPLSAIKTISPEEAARRGSTGSIQPISGTSDSRRSSIIDKSSRRSSTTPVPGQRAMGSSENATSSRRGSRDPSLTAILVTQTPNASEQASKGQMPSPEDRSKADRKDTLTSPTSMRKDRDSGRPVTAPSHARRSQALDPYPIKQPSPQSHSQVDLSHSENGNLDDSKLQPWDSNHKLSADGNTAPSDVSRDSSWWRQMGSRRRHNRDARNGDTDVRVPVKESTPESLAPPNADSPTVSPTCSSPGRKTTTTTGKIMSFFKRKPNSQREPEKQLSSFSSSSQLRTPQTSDPGRSLNSDD</sequence>
<feature type="compositionally biased region" description="Polar residues" evidence="4">
    <location>
        <begin position="733"/>
        <end position="743"/>
    </location>
</feature>
<feature type="compositionally biased region" description="Basic and acidic residues" evidence="4">
    <location>
        <begin position="774"/>
        <end position="785"/>
    </location>
</feature>
<dbReference type="GO" id="GO:0004114">
    <property type="term" value="F:3',5'-cyclic-nucleotide phosphodiesterase activity"/>
    <property type="evidence" value="ECO:0007669"/>
    <property type="project" value="InterPro"/>
</dbReference>
<evidence type="ECO:0000313" key="7">
    <source>
        <dbReference type="Proteomes" id="UP001056012"/>
    </source>
</evidence>
<feature type="domain" description="PDEase" evidence="5">
    <location>
        <begin position="272"/>
        <end position="639"/>
    </location>
</feature>
<dbReference type="InterPro" id="IPR036971">
    <property type="entry name" value="PDEase_catalytic_dom_sf"/>
</dbReference>
<dbReference type="GO" id="GO:0046872">
    <property type="term" value="F:metal ion binding"/>
    <property type="evidence" value="ECO:0007669"/>
    <property type="project" value="UniProtKB-KW"/>
</dbReference>
<dbReference type="InterPro" id="IPR003607">
    <property type="entry name" value="HD/PDEase_dom"/>
</dbReference>
<comment type="cofactor">
    <cofactor evidence="3">
        <name>a divalent metal cation</name>
        <dbReference type="ChEBI" id="CHEBI:60240"/>
    </cofactor>
    <text evidence="3">Binds 2 divalent metal cations per subunit. Site 1 may preferentially bind zinc ions, while site 2 has a preference for magnesium and/or manganese ions.</text>
</comment>